<reference evidence="1 2" key="1">
    <citation type="submission" date="2024-06" db="EMBL/GenBank/DDBJ databases">
        <title>Genomic Encyclopedia of Type Strains, Phase IV (KMG-IV): sequencing the most valuable type-strain genomes for metagenomic binning, comparative biology and taxonomic classification.</title>
        <authorList>
            <person name="Goeker M."/>
        </authorList>
    </citation>
    <scope>NUCLEOTIDE SEQUENCE [LARGE SCALE GENOMIC DNA]</scope>
    <source>
        <strain evidence="1 2">DSM 28303</strain>
    </source>
</reference>
<evidence type="ECO:0000313" key="2">
    <source>
        <dbReference type="Proteomes" id="UP001549122"/>
    </source>
</evidence>
<dbReference type="EMBL" id="JBEPLO010000003">
    <property type="protein sequence ID" value="MET3557279.1"/>
    <property type="molecule type" value="Genomic_DNA"/>
</dbReference>
<comment type="caution">
    <text evidence="1">The sequence shown here is derived from an EMBL/GenBank/DDBJ whole genome shotgun (WGS) entry which is preliminary data.</text>
</comment>
<evidence type="ECO:0000313" key="1">
    <source>
        <dbReference type="EMBL" id="MET3557279.1"/>
    </source>
</evidence>
<name>A0ABV2FFH7_9STRE</name>
<keyword evidence="2" id="KW-1185">Reference proteome</keyword>
<sequence>MTQFISTASRKPIMQSALEIVTNGCPIITFGC</sequence>
<protein>
    <submittedName>
        <fullName evidence="1">Uncharacterized protein</fullName>
    </submittedName>
</protein>
<gene>
    <name evidence="1" type="ORF">ABID29_000388</name>
</gene>
<dbReference type="Proteomes" id="UP001549122">
    <property type="component" value="Unassembled WGS sequence"/>
</dbReference>
<organism evidence="1 2">
    <name type="scientific">Streptococcus rupicaprae</name>
    <dbReference type="NCBI Taxonomy" id="759619"/>
    <lineage>
        <taxon>Bacteria</taxon>
        <taxon>Bacillati</taxon>
        <taxon>Bacillota</taxon>
        <taxon>Bacilli</taxon>
        <taxon>Lactobacillales</taxon>
        <taxon>Streptococcaceae</taxon>
        <taxon>Streptococcus</taxon>
    </lineage>
</organism>
<proteinExistence type="predicted"/>
<accession>A0ABV2FFH7</accession>